<dbReference type="InterPro" id="IPR050437">
    <property type="entry name" value="Ribos_protein_bS1-like"/>
</dbReference>
<keyword evidence="2" id="KW-0689">Ribosomal protein</keyword>
<dbReference type="Pfam" id="PF00575">
    <property type="entry name" value="S1"/>
    <property type="match status" value="3"/>
</dbReference>
<gene>
    <name evidence="5" type="ORF">A3A77_01815</name>
</gene>
<dbReference type="PROSITE" id="PS50126">
    <property type="entry name" value="S1"/>
    <property type="match status" value="4"/>
</dbReference>
<name>A0A1G1VFJ9_9BACT</name>
<dbReference type="AlphaFoldDB" id="A0A1G1VFJ9"/>
<dbReference type="GO" id="GO:1990904">
    <property type="term" value="C:ribonucleoprotein complex"/>
    <property type="evidence" value="ECO:0007669"/>
    <property type="project" value="UniProtKB-KW"/>
</dbReference>
<comment type="similarity">
    <text evidence="1">Belongs to the bacterial ribosomal protein bS1 family.</text>
</comment>
<evidence type="ECO:0000313" key="6">
    <source>
        <dbReference type="Proteomes" id="UP000178659"/>
    </source>
</evidence>
<feature type="domain" description="S1 motif" evidence="4">
    <location>
        <begin position="305"/>
        <end position="368"/>
    </location>
</feature>
<dbReference type="SUPFAM" id="SSF50249">
    <property type="entry name" value="Nucleic acid-binding proteins"/>
    <property type="match status" value="4"/>
</dbReference>
<dbReference type="SMART" id="SM00316">
    <property type="entry name" value="S1"/>
    <property type="match status" value="4"/>
</dbReference>
<dbReference type="InterPro" id="IPR012340">
    <property type="entry name" value="NA-bd_OB-fold"/>
</dbReference>
<dbReference type="InterPro" id="IPR003029">
    <property type="entry name" value="S1_domain"/>
</dbReference>
<evidence type="ECO:0000313" key="5">
    <source>
        <dbReference type="EMBL" id="OGY14198.1"/>
    </source>
</evidence>
<dbReference type="Gene3D" id="2.40.50.140">
    <property type="entry name" value="Nucleic acid-binding proteins"/>
    <property type="match status" value="4"/>
</dbReference>
<feature type="domain" description="S1 motif" evidence="4">
    <location>
        <begin position="126"/>
        <end position="192"/>
    </location>
</feature>
<evidence type="ECO:0000256" key="3">
    <source>
        <dbReference type="ARBA" id="ARBA00023274"/>
    </source>
</evidence>
<dbReference type="Proteomes" id="UP000178659">
    <property type="component" value="Unassembled WGS sequence"/>
</dbReference>
<dbReference type="GO" id="GO:0003729">
    <property type="term" value="F:mRNA binding"/>
    <property type="evidence" value="ECO:0007669"/>
    <property type="project" value="TreeGrafter"/>
</dbReference>
<comment type="caution">
    <text evidence="5">The sequence shown here is derived from an EMBL/GenBank/DDBJ whole genome shotgun (WGS) entry which is preliminary data.</text>
</comment>
<keyword evidence="3" id="KW-0687">Ribonucleoprotein</keyword>
<evidence type="ECO:0000259" key="4">
    <source>
        <dbReference type="PROSITE" id="PS50126"/>
    </source>
</evidence>
<dbReference type="CDD" id="cd04465">
    <property type="entry name" value="S1_RPS1_repeat_ec2_hs2"/>
    <property type="match status" value="1"/>
</dbReference>
<feature type="domain" description="S1 motif" evidence="4">
    <location>
        <begin position="213"/>
        <end position="288"/>
    </location>
</feature>
<dbReference type="InterPro" id="IPR035104">
    <property type="entry name" value="Ribosomal_protein_S1-like"/>
</dbReference>
<dbReference type="PRINTS" id="PR00681">
    <property type="entry name" value="RIBOSOMALS1"/>
</dbReference>
<evidence type="ECO:0000256" key="1">
    <source>
        <dbReference type="ARBA" id="ARBA00006767"/>
    </source>
</evidence>
<reference evidence="5 6" key="1">
    <citation type="journal article" date="2016" name="Nat. Commun.">
        <title>Thousands of microbial genomes shed light on interconnected biogeochemical processes in an aquifer system.</title>
        <authorList>
            <person name="Anantharaman K."/>
            <person name="Brown C.T."/>
            <person name="Hug L.A."/>
            <person name="Sharon I."/>
            <person name="Castelle C.J."/>
            <person name="Probst A.J."/>
            <person name="Thomas B.C."/>
            <person name="Singh A."/>
            <person name="Wilkins M.J."/>
            <person name="Karaoz U."/>
            <person name="Brodie E.L."/>
            <person name="Williams K.H."/>
            <person name="Hubbard S.S."/>
            <person name="Banfield J.F."/>
        </authorList>
    </citation>
    <scope>NUCLEOTIDE SEQUENCE [LARGE SCALE GENOMIC DNA]</scope>
</reference>
<dbReference type="PANTHER" id="PTHR10724">
    <property type="entry name" value="30S RIBOSOMAL PROTEIN S1"/>
    <property type="match status" value="1"/>
</dbReference>
<dbReference type="GO" id="GO:0003735">
    <property type="term" value="F:structural constituent of ribosome"/>
    <property type="evidence" value="ECO:0007669"/>
    <property type="project" value="TreeGrafter"/>
</dbReference>
<feature type="domain" description="S1 motif" evidence="4">
    <location>
        <begin position="41"/>
        <end position="108"/>
    </location>
</feature>
<protein>
    <recommendedName>
        <fullName evidence="4">S1 motif domain-containing protein</fullName>
    </recommendedName>
</protein>
<organism evidence="5 6">
    <name type="scientific">Candidatus Blackburnbacteria bacterium RIFCSPLOWO2_01_FULL_40_20</name>
    <dbReference type="NCBI Taxonomy" id="1797519"/>
    <lineage>
        <taxon>Bacteria</taxon>
        <taxon>Candidatus Blackburniibacteriota</taxon>
    </lineage>
</organism>
<dbReference type="GO" id="GO:0005840">
    <property type="term" value="C:ribosome"/>
    <property type="evidence" value="ECO:0007669"/>
    <property type="project" value="UniProtKB-KW"/>
</dbReference>
<dbReference type="EMBL" id="MHCC01000001">
    <property type="protein sequence ID" value="OGY14198.1"/>
    <property type="molecule type" value="Genomic_DNA"/>
</dbReference>
<sequence length="377" mass="40606">MSKGSKIPKLTQLTQDNTSSSDLMGQLLVKTGQFRGGVVVGQKVEGKVVEVTGRMVILDIGSKAEGLVVEDQFDEARDFIKTLSAGDKVTATVVVSETMHGQALLSLRDTAQETGWVELENAFKENAQVEFKVLGFSRGGLSVVTRGVEGFVPISQMSASIAKNIANSVGKTYKGKIVESDRASNKLVLSERAVSESEMIKEQIDALKLIESGEKLKGKVVGIANFGAFVQIKIPGKNGKDVTLDGLVHLSELSWQKVVDPAKIVKEGEVVEVVVIGKELGKLALSIKKAQVDPWQKAVERYKVDGKVSGKVVKINESGAFVELEPGVEGLLRTSKIPSGMSLKDGQTVECFIEEIDKKNRKIGLGLVLKVKPIGYK</sequence>
<proteinExistence type="inferred from homology"/>
<accession>A0A1G1VFJ9</accession>
<evidence type="ECO:0000256" key="2">
    <source>
        <dbReference type="ARBA" id="ARBA00022980"/>
    </source>
</evidence>
<dbReference type="GO" id="GO:0006412">
    <property type="term" value="P:translation"/>
    <property type="evidence" value="ECO:0007669"/>
    <property type="project" value="TreeGrafter"/>
</dbReference>
<dbReference type="PANTHER" id="PTHR10724:SF7">
    <property type="entry name" value="SMALL RIBOSOMAL SUBUNIT PROTEIN BS1C"/>
    <property type="match status" value="1"/>
</dbReference>